<feature type="compositionally biased region" description="Low complexity" evidence="5">
    <location>
        <begin position="657"/>
        <end position="675"/>
    </location>
</feature>
<evidence type="ECO:0000256" key="3">
    <source>
        <dbReference type="ARBA" id="ARBA00022679"/>
    </source>
</evidence>
<feature type="compositionally biased region" description="Polar residues" evidence="5">
    <location>
        <begin position="1153"/>
        <end position="1165"/>
    </location>
</feature>
<evidence type="ECO:0000256" key="1">
    <source>
        <dbReference type="ARBA" id="ARBA00005054"/>
    </source>
</evidence>
<feature type="compositionally biased region" description="Low complexity" evidence="5">
    <location>
        <begin position="576"/>
        <end position="586"/>
    </location>
</feature>
<feature type="domain" description="Formyl transferase N-terminal" evidence="6">
    <location>
        <begin position="1031"/>
        <end position="1112"/>
    </location>
</feature>
<reference evidence="7 8" key="1">
    <citation type="submission" date="2018-03" db="EMBL/GenBank/DDBJ databases">
        <authorList>
            <person name="Guldener U."/>
        </authorList>
    </citation>
    <scope>NUCLEOTIDE SEQUENCE [LARGE SCALE GENOMIC DNA]</scope>
    <source>
        <strain evidence="7 8">DAOM196992</strain>
    </source>
</reference>
<sequence>MNPLSRHTTDTDPNTNTHTGTAKTTTSSANRPFPSDPASPPTSELASWVNQVRQRNQSFTSSHHHNTTSSASPIRAAGGAASATSAAAAASPISSASELEQDFHRQRQERQSRRNRLSTSGVRGITDSPLSSPVSEFPPASPARSLAGAHGTMIGAPPAHQQGMASAAAERDKPPSSSSSIGSPNLGSPHVRRANSLLSRYGGQYGPTGVAAGPKSASDSPVSLANFMGGKASGPRLGKLAGDGKSAPPEASEIHESRWVALPGLASGGGGDRPGMPPRAGSGGARPLAAFLEERASAAAGATATATATATKRSSVSAAPLPSPSAASTSPAKYSSYLSRSRSNSYRTDRDRDDVAAPPSPSIGLSTSPRKAYMDLIERQNADSAASAIQRPPSPSKPWERPTTTAASPDEVMRPRSPFKPASAMAPPSPAKATSSAVQIPAASSRLSAAGDGSHTSPRKDAATSPLKPEDVPFAKTVTASPALGSGRTAGLTNRASTYPAAATSGAFPPSPPLPQESQRSSTFSATPPLSPSPSGGVVDRNPTASLTRLSAKKMVGQRIREAQERDVLAQRETEAASPAASPAVGVGAGLSKYGGSAHGSSGVRDRWPAGASGAGSNASTPSILDERKKQLGGSGSGGGWSPSKFGNALPGLAGRSPPKSSAAAATSGLGSSPSKRYAEDEADSRAAPVRLPGLGGETSPFKRFSAAASSPTKEERIDSAASEGSVLEPLTKGRVRGPQRRPAAAAAATGSASSTASSARAAIKVVPPASGSGAGASAFAVPSSPRKVTSGFDAPSSPSKTQALASKFGGSTTSAAAVPSSPIKTSFAPASGGPRSPTKTTIFGSSVAAASTDRKATESAAPAPAPAAAAAATAAAPTKPPRSTRGKRVHVLISGSGSNLQSLIDATLLNPPPGIPVIPDAQISFVLSNRKAAYGLTRASESNPPIPTKVLALKTWQNRNPGGTREEYDRVLARAVLDGPADEGKGTPPDLIVLAGFMHIVSEGFLHALGHKTSLPSSTPTIGVRPSKAVPIINLHPALPGAFDGANAIPRAFEAYQQGLTDRTGCMVHEVVADVDRGRPLIVREIVIQKGWDLAKLEDEIHKVEHVIIVEGARQVLEGRLEELDREQEAREQEQQRHQQRQRESDERLTRQRSAAQGPTQRVPSPQKAAPRAPVNLDEVVHVKTAEDAANVAFRAEQALKTSSFEPGAILEYGAPTPSTAASQQKPKTVSIDVISIGADGSTKAVEPAAGASSSDQRVSPLETLYDDETLAVVHRFKASSGLMENRVWVRLGLRSPLHPAQQAAAASDSGDEVLHRAEELAKRYGTKPTFVPAGFEGVDLVDGIGGRWAVARQGSRARFDSNGTALYRVRAAAAAPAGADQTTVTQVDLATSNLCSGDSFVAAILGNSLVWHGRGSERKTREAARRFAEALEVEATGKCGGRIAENKEGREDGFFWDLFDRSQAYASAWYHGLARSVSARGWRGAVQLFDLGLERGTLTLHPAIEPDCLGQMDLLSAQRQDEVSLLNLSNRELFVVVGRRARDQRVKILAGCMLADRLAEHLESQPGNEAGRPAAHVVVLPSRVPREIRAAARYWCQTGDELDGDGDGDGDIKMNVKTTREAVRDLTTDRWPRERLLDPSYLPVGIGEEDVGADV</sequence>
<feature type="compositionally biased region" description="Basic and acidic residues" evidence="5">
    <location>
        <begin position="372"/>
        <end position="381"/>
    </location>
</feature>
<comment type="pathway">
    <text evidence="1">Purine metabolism; IMP biosynthesis via de novo pathway; N(2)-formyl-N(1)-(5-phospho-D-ribosyl)glycinamide from N(1)-(5-phospho-D-ribosyl)glycinamide (10-formyl THF route): step 1/1.</text>
</comment>
<feature type="compositionally biased region" description="Low complexity" evidence="5">
    <location>
        <begin position="419"/>
        <end position="437"/>
    </location>
</feature>
<keyword evidence="4" id="KW-0658">Purine biosynthesis</keyword>
<feature type="compositionally biased region" description="Low complexity" evidence="5">
    <location>
        <begin position="610"/>
        <end position="620"/>
    </location>
</feature>
<feature type="compositionally biased region" description="Low complexity" evidence="5">
    <location>
        <begin position="11"/>
        <end position="26"/>
    </location>
</feature>
<evidence type="ECO:0000313" key="8">
    <source>
        <dbReference type="Proteomes" id="UP000323386"/>
    </source>
</evidence>
<evidence type="ECO:0000256" key="5">
    <source>
        <dbReference type="SAM" id="MobiDB-lite"/>
    </source>
</evidence>
<accession>A0A5C3F7J7</accession>
<dbReference type="InterPro" id="IPR007122">
    <property type="entry name" value="Villin/Gelsolin"/>
</dbReference>
<feature type="compositionally biased region" description="Basic and acidic residues" evidence="5">
    <location>
        <begin position="458"/>
        <end position="473"/>
    </location>
</feature>
<evidence type="ECO:0000313" key="7">
    <source>
        <dbReference type="EMBL" id="SPO40150.1"/>
    </source>
</evidence>
<dbReference type="PANTHER" id="PTHR43369:SF2">
    <property type="entry name" value="PHOSPHORIBOSYLGLYCINAMIDE FORMYLTRANSFERASE"/>
    <property type="match status" value="1"/>
</dbReference>
<feature type="compositionally biased region" description="Polar residues" evidence="5">
    <location>
        <begin position="41"/>
        <end position="57"/>
    </location>
</feature>
<feature type="region of interest" description="Disordered" evidence="5">
    <location>
        <begin position="209"/>
        <end position="887"/>
    </location>
</feature>
<feature type="compositionally biased region" description="Basic and acidic residues" evidence="5">
    <location>
        <begin position="101"/>
        <end position="112"/>
    </location>
</feature>
<evidence type="ECO:0000256" key="4">
    <source>
        <dbReference type="ARBA" id="ARBA00022755"/>
    </source>
</evidence>
<feature type="compositionally biased region" description="Low complexity" evidence="5">
    <location>
        <begin position="297"/>
        <end position="346"/>
    </location>
</feature>
<dbReference type="EMBL" id="OOIP01000018">
    <property type="protein sequence ID" value="SPO40150.1"/>
    <property type="molecule type" value="Genomic_DNA"/>
</dbReference>
<dbReference type="Proteomes" id="UP000323386">
    <property type="component" value="Unassembled WGS sequence"/>
</dbReference>
<evidence type="ECO:0000256" key="2">
    <source>
        <dbReference type="ARBA" id="ARBA00012254"/>
    </source>
</evidence>
<dbReference type="SMART" id="SM00262">
    <property type="entry name" value="GEL"/>
    <property type="match status" value="1"/>
</dbReference>
<organism evidence="7 8">
    <name type="scientific">Pseudozyma flocculosa</name>
    <dbReference type="NCBI Taxonomy" id="84751"/>
    <lineage>
        <taxon>Eukaryota</taxon>
        <taxon>Fungi</taxon>
        <taxon>Dikarya</taxon>
        <taxon>Basidiomycota</taxon>
        <taxon>Ustilaginomycotina</taxon>
        <taxon>Ustilaginomycetes</taxon>
        <taxon>Ustilaginales</taxon>
        <taxon>Ustilaginaceae</taxon>
        <taxon>Pseudozyma</taxon>
    </lineage>
</organism>
<dbReference type="FunFam" id="3.40.50.170:FF:000022">
    <property type="entry name" value="Related to glycinamide ribonucleotide transformylase"/>
    <property type="match status" value="1"/>
</dbReference>
<feature type="compositionally biased region" description="Low complexity" evidence="5">
    <location>
        <begin position="67"/>
        <end position="97"/>
    </location>
</feature>
<feature type="compositionally biased region" description="Low complexity" evidence="5">
    <location>
        <begin position="812"/>
        <end position="823"/>
    </location>
</feature>
<dbReference type="OrthoDB" id="5575075at2759"/>
<proteinExistence type="predicted"/>
<gene>
    <name evidence="7" type="ORF">PSFLO_05632</name>
</gene>
<dbReference type="Gene3D" id="3.40.20.10">
    <property type="entry name" value="Severin"/>
    <property type="match status" value="1"/>
</dbReference>
<dbReference type="SUPFAM" id="SSF55753">
    <property type="entry name" value="Actin depolymerizing proteins"/>
    <property type="match status" value="1"/>
</dbReference>
<feature type="domain" description="Formyl transferase N-terminal" evidence="6">
    <location>
        <begin position="888"/>
        <end position="1013"/>
    </location>
</feature>
<dbReference type="InterPro" id="IPR036477">
    <property type="entry name" value="Formyl_transf_N_sf"/>
</dbReference>
<protein>
    <recommendedName>
        <fullName evidence="2">phosphoribosylglycinamide formyltransferase 1</fullName>
        <ecNumber evidence="2">2.1.2.2</ecNumber>
    </recommendedName>
</protein>
<name>A0A5C3F7J7_9BASI</name>
<evidence type="ECO:0000259" key="6">
    <source>
        <dbReference type="Pfam" id="PF00551"/>
    </source>
</evidence>
<keyword evidence="3" id="KW-0808">Transferase</keyword>
<keyword evidence="8" id="KW-1185">Reference proteome</keyword>
<dbReference type="GO" id="GO:0006189">
    <property type="term" value="P:'de novo' IMP biosynthetic process"/>
    <property type="evidence" value="ECO:0007669"/>
    <property type="project" value="TreeGrafter"/>
</dbReference>
<dbReference type="InterPro" id="IPR002376">
    <property type="entry name" value="Formyl_transf_N"/>
</dbReference>
<feature type="compositionally biased region" description="Basic and acidic residues" evidence="5">
    <location>
        <begin position="1128"/>
        <end position="1151"/>
    </location>
</feature>
<dbReference type="GO" id="GO:0004644">
    <property type="term" value="F:phosphoribosylglycinamide formyltransferase activity"/>
    <property type="evidence" value="ECO:0007669"/>
    <property type="project" value="UniProtKB-EC"/>
</dbReference>
<feature type="compositionally biased region" description="Low complexity" evidence="5">
    <location>
        <begin position="861"/>
        <end position="878"/>
    </location>
</feature>
<dbReference type="Gene3D" id="3.40.50.170">
    <property type="entry name" value="Formyl transferase, N-terminal domain"/>
    <property type="match status" value="1"/>
</dbReference>
<feature type="compositionally biased region" description="Basic and acidic residues" evidence="5">
    <location>
        <begin position="559"/>
        <end position="575"/>
    </location>
</feature>
<dbReference type="InterPro" id="IPR029006">
    <property type="entry name" value="ADF-H/Gelsolin-like_dom_sf"/>
</dbReference>
<dbReference type="GO" id="GO:0005737">
    <property type="term" value="C:cytoplasm"/>
    <property type="evidence" value="ECO:0007669"/>
    <property type="project" value="TreeGrafter"/>
</dbReference>
<dbReference type="EC" id="2.1.2.2" evidence="2"/>
<dbReference type="GO" id="GO:0051015">
    <property type="term" value="F:actin filament binding"/>
    <property type="evidence" value="ECO:0007669"/>
    <property type="project" value="InterPro"/>
</dbReference>
<feature type="region of interest" description="Disordered" evidence="5">
    <location>
        <begin position="1"/>
        <end position="191"/>
    </location>
</feature>
<dbReference type="PANTHER" id="PTHR43369">
    <property type="entry name" value="PHOSPHORIBOSYLGLYCINAMIDE FORMYLTRANSFERASE"/>
    <property type="match status" value="1"/>
</dbReference>
<feature type="compositionally biased region" description="Low complexity" evidence="5">
    <location>
        <begin position="175"/>
        <end position="189"/>
    </location>
</feature>
<feature type="region of interest" description="Disordered" evidence="5">
    <location>
        <begin position="1128"/>
        <end position="1176"/>
    </location>
</feature>
<dbReference type="SUPFAM" id="SSF53328">
    <property type="entry name" value="Formyltransferase"/>
    <property type="match status" value="1"/>
</dbReference>
<feature type="compositionally biased region" description="Low complexity" evidence="5">
    <location>
        <begin position="744"/>
        <end position="786"/>
    </location>
</feature>
<dbReference type="Pfam" id="PF00551">
    <property type="entry name" value="Formyl_trans_N"/>
    <property type="match status" value="2"/>
</dbReference>